<feature type="domain" description="DUF418" evidence="2">
    <location>
        <begin position="239"/>
        <end position="403"/>
    </location>
</feature>
<comment type="caution">
    <text evidence="3">The sequence shown here is derived from an EMBL/GenBank/DDBJ whole genome shotgun (WGS) entry which is preliminary data.</text>
</comment>
<dbReference type="InterPro" id="IPR007349">
    <property type="entry name" value="DUF418"/>
</dbReference>
<dbReference type="RefSeq" id="WP_100366024.1">
    <property type="nucleotide sequence ID" value="NZ_PGFF01000001.1"/>
</dbReference>
<evidence type="ECO:0000259" key="2">
    <source>
        <dbReference type="Pfam" id="PF04235"/>
    </source>
</evidence>
<feature type="transmembrane region" description="Helical" evidence="1">
    <location>
        <begin position="214"/>
        <end position="238"/>
    </location>
</feature>
<reference evidence="3 4" key="1">
    <citation type="submission" date="2017-11" db="EMBL/GenBank/DDBJ databases">
        <title>Genomic Encyclopedia of Archaeal and Bacterial Type Strains, Phase II (KMG-II): From Individual Species to Whole Genera.</title>
        <authorList>
            <person name="Goeker M."/>
        </authorList>
    </citation>
    <scope>NUCLEOTIDE SEQUENCE [LARGE SCALE GENOMIC DNA]</scope>
    <source>
        <strain evidence="3 4">DSM 27393</strain>
    </source>
</reference>
<sequence length="407" mass="43637">MTRTRPAPMVPLGLSGRAIAPDLARGAMLLLIAIANAPVYLWDEPAPLTSAHPLDASLADRIVQSLAIIAIDSRTYPMFAFLFGYGIVQLYRRQREAGADRRRARRLLRRRHWWMIAFGAVHAGLLWMGDILGAYGLAGLLLTWLFLDRRDATLRVWATVLTTLLALASILMAVGGALLATIPEDTLLGPEEFSLHGPNAETDYGASVIARLGFWAFLAPGQGVLGLVTPIAILLAFLAARHRVLEEPERHHLLLRRVAIGGIACGWTVGAVVAAQNAGLLGIPRAVDWVFFGVNALAGLACALGYVAVFGLVAAHVRDRPVGALSGALQAVGKRSLSCYLAQSIVFAPLMSAWGLGVGAHLSSWSIALVAVATWLLTVVLAVLLERAGRRGPAEWALRRLAYPSSR</sequence>
<keyword evidence="1" id="KW-0812">Transmembrane</keyword>
<keyword evidence="4" id="KW-1185">Reference proteome</keyword>
<protein>
    <submittedName>
        <fullName evidence="3">Putative membrane protein YeiB</fullName>
    </submittedName>
</protein>
<feature type="transmembrane region" description="Helical" evidence="1">
    <location>
        <begin position="289"/>
        <end position="317"/>
    </location>
</feature>
<feature type="transmembrane region" description="Helical" evidence="1">
    <location>
        <begin position="258"/>
        <end position="283"/>
    </location>
</feature>
<evidence type="ECO:0000313" key="4">
    <source>
        <dbReference type="Proteomes" id="UP000228758"/>
    </source>
</evidence>
<dbReference type="EMBL" id="PGFF01000001">
    <property type="protein sequence ID" value="PJJ72645.1"/>
    <property type="molecule type" value="Genomic_DNA"/>
</dbReference>
<feature type="transmembrane region" description="Helical" evidence="1">
    <location>
        <begin position="159"/>
        <end position="182"/>
    </location>
</feature>
<dbReference type="PANTHER" id="PTHR30590">
    <property type="entry name" value="INNER MEMBRANE PROTEIN"/>
    <property type="match status" value="1"/>
</dbReference>
<feature type="transmembrane region" description="Helical" evidence="1">
    <location>
        <begin position="23"/>
        <end position="42"/>
    </location>
</feature>
<dbReference type="PANTHER" id="PTHR30590:SF2">
    <property type="entry name" value="INNER MEMBRANE PROTEIN"/>
    <property type="match status" value="1"/>
</dbReference>
<feature type="transmembrane region" description="Helical" evidence="1">
    <location>
        <begin position="131"/>
        <end position="147"/>
    </location>
</feature>
<name>A0A2M9CL76_9MICO</name>
<accession>A0A2M9CL76</accession>
<feature type="transmembrane region" description="Helical" evidence="1">
    <location>
        <begin position="337"/>
        <end position="356"/>
    </location>
</feature>
<gene>
    <name evidence="3" type="ORF">CLV46_2219</name>
</gene>
<keyword evidence="1" id="KW-1133">Transmembrane helix</keyword>
<dbReference type="Pfam" id="PF04235">
    <property type="entry name" value="DUF418"/>
    <property type="match status" value="1"/>
</dbReference>
<dbReference type="OrthoDB" id="2388539at2"/>
<feature type="transmembrane region" description="Helical" evidence="1">
    <location>
        <begin position="362"/>
        <end position="385"/>
    </location>
</feature>
<evidence type="ECO:0000256" key="1">
    <source>
        <dbReference type="SAM" id="Phobius"/>
    </source>
</evidence>
<organism evidence="3 4">
    <name type="scientific">Diaminobutyricimonas aerilata</name>
    <dbReference type="NCBI Taxonomy" id="1162967"/>
    <lineage>
        <taxon>Bacteria</taxon>
        <taxon>Bacillati</taxon>
        <taxon>Actinomycetota</taxon>
        <taxon>Actinomycetes</taxon>
        <taxon>Micrococcales</taxon>
        <taxon>Microbacteriaceae</taxon>
        <taxon>Diaminobutyricimonas</taxon>
    </lineage>
</organism>
<keyword evidence="1" id="KW-0472">Membrane</keyword>
<evidence type="ECO:0000313" key="3">
    <source>
        <dbReference type="EMBL" id="PJJ72645.1"/>
    </source>
</evidence>
<dbReference type="InterPro" id="IPR052529">
    <property type="entry name" value="Bact_Transport_Assoc"/>
</dbReference>
<dbReference type="Proteomes" id="UP000228758">
    <property type="component" value="Unassembled WGS sequence"/>
</dbReference>
<dbReference type="AlphaFoldDB" id="A0A2M9CL76"/>
<proteinExistence type="predicted"/>